<evidence type="ECO:0000256" key="5">
    <source>
        <dbReference type="HAMAP-Rule" id="MF_00956"/>
    </source>
</evidence>
<feature type="binding site" evidence="5">
    <location>
        <position position="207"/>
    </location>
    <ligand>
        <name>substrate</name>
    </ligand>
</feature>
<comment type="function">
    <text evidence="5">Catalyzes the two-step NADP-dependent conversion of GDP-4-dehydro-6-deoxy-D-mannose to GDP-fucose, involving an epimerase and a reductase reaction.</text>
</comment>
<dbReference type="OrthoDB" id="9803061at2"/>
<sequence>MNTDSFWKKRFCVTGGAGFLGSFVVEKLRQRGATDIFVPRKRDYDLVDPQAIRRMLEDARPDIIIHLAAHVGGIGANRMHPAEFFYDNLMMGVQLMHQAWQRGVEKFVAIGTVCAYPKYTPVPFKEDDLWNGYPEETNAPYGLAKKMLLVQAQAYRQQYGFNAIYLLPVNLYGPRDNFDLETSHVIPALIRKCIEAQEQGLPEVVVWGDGSPTREFLYVEDAAEGIVLATEKYNGPEPVNLGSGMEIRIRDLAEMIRRLTGFKGRLVWDTSRPNGQPRRALDTTRAERYFGFKAQTPFEEGLRRTIAWYRENRQAARGVASA</sequence>
<dbReference type="InterPro" id="IPR001509">
    <property type="entry name" value="Epimerase_deHydtase"/>
</dbReference>
<comment type="catalytic activity">
    <reaction evidence="5">
        <text>GDP-beta-L-fucose + NADP(+) = GDP-4-dehydro-alpha-D-rhamnose + NADPH + H(+)</text>
        <dbReference type="Rhea" id="RHEA:18885"/>
        <dbReference type="ChEBI" id="CHEBI:15378"/>
        <dbReference type="ChEBI" id="CHEBI:57273"/>
        <dbReference type="ChEBI" id="CHEBI:57783"/>
        <dbReference type="ChEBI" id="CHEBI:57964"/>
        <dbReference type="ChEBI" id="CHEBI:58349"/>
        <dbReference type="EC" id="1.1.1.271"/>
    </reaction>
</comment>
<keyword evidence="8" id="KW-1185">Reference proteome</keyword>
<dbReference type="PANTHER" id="PTHR43238:SF1">
    <property type="entry name" value="GDP-L-FUCOSE SYNTHASE"/>
    <property type="match status" value="1"/>
</dbReference>
<keyword evidence="2 5" id="KW-0521">NADP</keyword>
<accession>A0A0P6XKQ3</accession>
<protein>
    <recommendedName>
        <fullName evidence="5">GDP-L-fucose synthase</fullName>
        <ecNumber evidence="5">1.1.1.271</ecNumber>
    </recommendedName>
    <alternativeName>
        <fullName evidence="5">GDP-4-keto-6-deoxy-D-mannose-3,5-epimerase-4-reductase</fullName>
    </alternativeName>
</protein>
<comment type="similarity">
    <text evidence="1 5">Belongs to the NAD(P)-dependent epimerase/dehydratase family. Fucose synthase subfamily.</text>
</comment>
<dbReference type="HAMAP" id="MF_00956">
    <property type="entry name" value="GDP_fucose_synth"/>
    <property type="match status" value="1"/>
</dbReference>
<dbReference type="AlphaFoldDB" id="A0A0P6XKQ3"/>
<dbReference type="EC" id="1.1.1.271" evidence="5"/>
<comment type="caution">
    <text evidence="7">The sequence shown here is derived from an EMBL/GenBank/DDBJ whole genome shotgun (WGS) entry which is preliminary data.</text>
</comment>
<keyword evidence="4 5" id="KW-0413">Isomerase</keyword>
<keyword evidence="5" id="KW-0511">Multifunctional enzyme</keyword>
<reference evidence="7 8" key="1">
    <citation type="submission" date="2015-07" db="EMBL/GenBank/DDBJ databases">
        <title>Whole genome sequence of Thermanaerothrix daxensis DSM 23592.</title>
        <authorList>
            <person name="Hemp J."/>
            <person name="Ward L.M."/>
            <person name="Pace L.A."/>
            <person name="Fischer W.W."/>
        </authorList>
    </citation>
    <scope>NUCLEOTIDE SEQUENCE [LARGE SCALE GENOMIC DNA]</scope>
    <source>
        <strain evidence="7 8">GNS-1</strain>
    </source>
</reference>
<organism evidence="7 8">
    <name type="scientific">Thermanaerothrix daxensis</name>
    <dbReference type="NCBI Taxonomy" id="869279"/>
    <lineage>
        <taxon>Bacteria</taxon>
        <taxon>Bacillati</taxon>
        <taxon>Chloroflexota</taxon>
        <taxon>Anaerolineae</taxon>
        <taxon>Anaerolineales</taxon>
        <taxon>Anaerolineaceae</taxon>
        <taxon>Thermanaerothrix</taxon>
    </lineage>
</organism>
<evidence type="ECO:0000256" key="2">
    <source>
        <dbReference type="ARBA" id="ARBA00022857"/>
    </source>
</evidence>
<dbReference type="GO" id="GO:0042351">
    <property type="term" value="P:'de novo' GDP-L-fucose biosynthetic process"/>
    <property type="evidence" value="ECO:0007669"/>
    <property type="project" value="UniProtKB-UniRule"/>
</dbReference>
<evidence type="ECO:0000259" key="6">
    <source>
        <dbReference type="Pfam" id="PF01370"/>
    </source>
</evidence>
<dbReference type="Proteomes" id="UP000050544">
    <property type="component" value="Unassembled WGS sequence"/>
</dbReference>
<dbReference type="GO" id="GO:0070401">
    <property type="term" value="F:NADP+ binding"/>
    <property type="evidence" value="ECO:0007669"/>
    <property type="project" value="UniProtKB-UniRule"/>
</dbReference>
<proteinExistence type="inferred from homology"/>
<dbReference type="EMBL" id="LGKO01000002">
    <property type="protein sequence ID" value="KPL83995.1"/>
    <property type="molecule type" value="Genomic_DNA"/>
</dbReference>
<dbReference type="Pfam" id="PF01370">
    <property type="entry name" value="Epimerase"/>
    <property type="match status" value="1"/>
</dbReference>
<feature type="domain" description="NAD-dependent epimerase/dehydratase" evidence="6">
    <location>
        <begin position="12"/>
        <end position="242"/>
    </location>
</feature>
<gene>
    <name evidence="5" type="primary">fcl</name>
    <name evidence="7" type="ORF">SE15_02040</name>
</gene>
<comment type="pathway">
    <text evidence="5">Nucleotide-sugar biosynthesis; GDP-L-fucose biosynthesis via de novo pathway; GDP-L-fucose from GDP-alpha-D-mannose: step 2/2.</text>
</comment>
<evidence type="ECO:0000313" key="8">
    <source>
        <dbReference type="Proteomes" id="UP000050544"/>
    </source>
</evidence>
<dbReference type="GO" id="GO:0016853">
    <property type="term" value="F:isomerase activity"/>
    <property type="evidence" value="ECO:0007669"/>
    <property type="project" value="UniProtKB-KW"/>
</dbReference>
<evidence type="ECO:0000256" key="4">
    <source>
        <dbReference type="ARBA" id="ARBA00023235"/>
    </source>
</evidence>
<dbReference type="CDD" id="cd05239">
    <property type="entry name" value="GDP_FS_SDR_e"/>
    <property type="match status" value="1"/>
</dbReference>
<name>A0A0P6XKQ3_9CHLR</name>
<feature type="site" description="Important for catalytic activity" evidence="5">
    <location>
        <position position="112"/>
    </location>
</feature>
<dbReference type="SUPFAM" id="SSF51735">
    <property type="entry name" value="NAD(P)-binding Rossmann-fold domains"/>
    <property type="match status" value="1"/>
</dbReference>
<dbReference type="PANTHER" id="PTHR43238">
    <property type="entry name" value="GDP-L-FUCOSE SYNTHASE"/>
    <property type="match status" value="1"/>
</dbReference>
<dbReference type="Gene3D" id="3.90.25.10">
    <property type="entry name" value="UDP-galactose 4-epimerase, domain 1"/>
    <property type="match status" value="1"/>
</dbReference>
<feature type="binding site" evidence="5">
    <location>
        <position position="214"/>
    </location>
    <ligand>
        <name>substrate</name>
    </ligand>
</feature>
<feature type="binding site" evidence="5">
    <location>
        <position position="184"/>
    </location>
    <ligand>
        <name>NADP(+)</name>
        <dbReference type="ChEBI" id="CHEBI:58349"/>
    </ligand>
</feature>
<feature type="binding site" evidence="5">
    <location>
        <begin position="15"/>
        <end position="21"/>
    </location>
    <ligand>
        <name>NADP(+)</name>
        <dbReference type="ChEBI" id="CHEBI:58349"/>
    </ligand>
</feature>
<feature type="active site" description="Proton donor/acceptor" evidence="5">
    <location>
        <position position="141"/>
    </location>
</feature>
<dbReference type="STRING" id="869279.SE15_02040"/>
<dbReference type="UniPathway" id="UPA00128">
    <property type="reaction ID" value="UER00191"/>
</dbReference>
<dbReference type="InterPro" id="IPR028614">
    <property type="entry name" value="GDP_fucose/colitose_synth"/>
</dbReference>
<comment type="caution">
    <text evidence="5">Lacks conserved residue(s) required for the propagation of feature annotation.</text>
</comment>
<evidence type="ECO:0000256" key="3">
    <source>
        <dbReference type="ARBA" id="ARBA00023002"/>
    </source>
</evidence>
<dbReference type="InterPro" id="IPR036291">
    <property type="entry name" value="NAD(P)-bd_dom_sf"/>
</dbReference>
<feature type="site" description="Important for catalytic activity" evidence="5">
    <location>
        <position position="114"/>
    </location>
</feature>
<feature type="binding site" evidence="5">
    <location>
        <begin position="168"/>
        <end position="171"/>
    </location>
    <ligand>
        <name>NADP(+)</name>
        <dbReference type="ChEBI" id="CHEBI:58349"/>
    </ligand>
</feature>
<dbReference type="Gene3D" id="3.40.50.720">
    <property type="entry name" value="NAD(P)-binding Rossmann-like Domain"/>
    <property type="match status" value="1"/>
</dbReference>
<keyword evidence="3 5" id="KW-0560">Oxidoreductase</keyword>
<evidence type="ECO:0000313" key="7">
    <source>
        <dbReference type="EMBL" id="KPL83995.1"/>
    </source>
</evidence>
<feature type="binding site" evidence="5">
    <location>
        <position position="192"/>
    </location>
    <ligand>
        <name>substrate</name>
    </ligand>
</feature>
<dbReference type="RefSeq" id="WP_054520429.1">
    <property type="nucleotide sequence ID" value="NZ_LGKO01000002.1"/>
</dbReference>
<dbReference type="GO" id="GO:0050577">
    <property type="term" value="F:GDP-L-fucose synthase activity"/>
    <property type="evidence" value="ECO:0007669"/>
    <property type="project" value="UniProtKB-UniRule"/>
</dbReference>
<feature type="binding site" evidence="5">
    <location>
        <position position="145"/>
    </location>
    <ligand>
        <name>NADP(+)</name>
        <dbReference type="ChEBI" id="CHEBI:58349"/>
    </ligand>
</feature>
<evidence type="ECO:0000256" key="1">
    <source>
        <dbReference type="ARBA" id="ARBA00005959"/>
    </source>
</evidence>